<organism evidence="1 2">
    <name type="scientific">Cirrhinus molitorella</name>
    <name type="common">mud carp</name>
    <dbReference type="NCBI Taxonomy" id="172907"/>
    <lineage>
        <taxon>Eukaryota</taxon>
        <taxon>Metazoa</taxon>
        <taxon>Chordata</taxon>
        <taxon>Craniata</taxon>
        <taxon>Vertebrata</taxon>
        <taxon>Euteleostomi</taxon>
        <taxon>Actinopterygii</taxon>
        <taxon>Neopterygii</taxon>
        <taxon>Teleostei</taxon>
        <taxon>Ostariophysi</taxon>
        <taxon>Cypriniformes</taxon>
        <taxon>Cyprinidae</taxon>
        <taxon>Labeoninae</taxon>
        <taxon>Labeonini</taxon>
        <taxon>Cirrhinus</taxon>
    </lineage>
</organism>
<dbReference type="Proteomes" id="UP001558613">
    <property type="component" value="Unassembled WGS sequence"/>
</dbReference>
<sequence>MDKYPILWSEILCKLPGQDTSGYLANASRVVTSLGGSPKSVPKAYCNLATLEAFKIPKLSSMDLSCAQQDDPCFGEIWRALKERDLSTIKKEVHQDLPVIMREWDISIG</sequence>
<name>A0ABR3M1C4_9TELE</name>
<evidence type="ECO:0000313" key="1">
    <source>
        <dbReference type="EMBL" id="KAL1258934.1"/>
    </source>
</evidence>
<comment type="caution">
    <text evidence="1">The sequence shown here is derived from an EMBL/GenBank/DDBJ whole genome shotgun (WGS) entry which is preliminary data.</text>
</comment>
<protein>
    <submittedName>
        <fullName evidence="1">Uncharacterized protein</fullName>
    </submittedName>
</protein>
<keyword evidence="2" id="KW-1185">Reference proteome</keyword>
<evidence type="ECO:0000313" key="2">
    <source>
        <dbReference type="Proteomes" id="UP001558613"/>
    </source>
</evidence>
<accession>A0ABR3M1C4</accession>
<dbReference type="EMBL" id="JAYMGO010000016">
    <property type="protein sequence ID" value="KAL1258934.1"/>
    <property type="molecule type" value="Genomic_DNA"/>
</dbReference>
<proteinExistence type="predicted"/>
<gene>
    <name evidence="1" type="ORF">QQF64_009511</name>
</gene>
<reference evidence="1 2" key="1">
    <citation type="submission" date="2023-09" db="EMBL/GenBank/DDBJ databases">
        <authorList>
            <person name="Wang M."/>
        </authorList>
    </citation>
    <scope>NUCLEOTIDE SEQUENCE [LARGE SCALE GENOMIC DNA]</scope>
    <source>
        <strain evidence="1">GT-2023</strain>
        <tissue evidence="1">Liver</tissue>
    </source>
</reference>